<dbReference type="HAMAP" id="MF_00265">
    <property type="entry name" value="VapC_Nob1"/>
    <property type="match status" value="1"/>
</dbReference>
<dbReference type="Pfam" id="PF01850">
    <property type="entry name" value="PIN"/>
    <property type="match status" value="1"/>
</dbReference>
<dbReference type="RefSeq" id="WP_230733481.1">
    <property type="nucleotide sequence ID" value="NZ_JAJNDB010000002.1"/>
</dbReference>
<reference evidence="8 9" key="1">
    <citation type="submission" date="2021-11" db="EMBL/GenBank/DDBJ databases">
        <title>Draft genome sequence of Actinomycetospora sp. SF1 isolated from the rhizosphere soil.</title>
        <authorList>
            <person name="Duangmal K."/>
            <person name="Chantavorakit T."/>
        </authorList>
    </citation>
    <scope>NUCLEOTIDE SEQUENCE [LARGE SCALE GENOMIC DNA]</scope>
    <source>
        <strain evidence="8 9">TBRC 5722</strain>
    </source>
</reference>
<feature type="binding site" evidence="6">
    <location>
        <position position="5"/>
    </location>
    <ligand>
        <name>Mg(2+)</name>
        <dbReference type="ChEBI" id="CHEBI:18420"/>
    </ligand>
</feature>
<gene>
    <name evidence="6" type="primary">vapC</name>
    <name evidence="8" type="ORF">LQ327_11525</name>
</gene>
<evidence type="ECO:0000313" key="8">
    <source>
        <dbReference type="EMBL" id="MCD2194004.1"/>
    </source>
</evidence>
<evidence type="ECO:0000256" key="1">
    <source>
        <dbReference type="ARBA" id="ARBA00022649"/>
    </source>
</evidence>
<organism evidence="8 9">
    <name type="scientific">Actinomycetospora endophytica</name>
    <dbReference type="NCBI Taxonomy" id="2291215"/>
    <lineage>
        <taxon>Bacteria</taxon>
        <taxon>Bacillati</taxon>
        <taxon>Actinomycetota</taxon>
        <taxon>Actinomycetes</taxon>
        <taxon>Pseudonocardiales</taxon>
        <taxon>Pseudonocardiaceae</taxon>
        <taxon>Actinomycetospora</taxon>
    </lineage>
</organism>
<accession>A0ABS8PAI4</accession>
<evidence type="ECO:0000256" key="5">
    <source>
        <dbReference type="ARBA" id="ARBA00022842"/>
    </source>
</evidence>
<dbReference type="EC" id="3.1.-.-" evidence="6"/>
<protein>
    <recommendedName>
        <fullName evidence="6">Ribonuclease VapC</fullName>
        <shortName evidence="6">RNase VapC</shortName>
        <ecNumber evidence="6">3.1.-.-</ecNumber>
    </recommendedName>
    <alternativeName>
        <fullName evidence="6">Toxin VapC</fullName>
    </alternativeName>
</protein>
<keyword evidence="3 6" id="KW-0479">Metal-binding</keyword>
<evidence type="ECO:0000256" key="6">
    <source>
        <dbReference type="HAMAP-Rule" id="MF_00265"/>
    </source>
</evidence>
<sequence length="133" mass="14296">MLYLDTAALVKLIRHEPETDELIDWLDDRTTVPWLTSVIAEVELSRALLRAAPTTLAAVPALLARLNRCELDEVVRATAASLPGEHLRTLDAIHLATAAVVAGTELDGFVTYDPRLAAHAREQGLPVEAPGAG</sequence>
<feature type="domain" description="PIN" evidence="7">
    <location>
        <begin position="3"/>
        <end position="120"/>
    </location>
</feature>
<dbReference type="InterPro" id="IPR029060">
    <property type="entry name" value="PIN-like_dom_sf"/>
</dbReference>
<keyword evidence="9" id="KW-1185">Reference proteome</keyword>
<evidence type="ECO:0000259" key="7">
    <source>
        <dbReference type="Pfam" id="PF01850"/>
    </source>
</evidence>
<keyword evidence="5 6" id="KW-0460">Magnesium</keyword>
<evidence type="ECO:0000256" key="2">
    <source>
        <dbReference type="ARBA" id="ARBA00022722"/>
    </source>
</evidence>
<comment type="function">
    <text evidence="6">Toxic component of a toxin-antitoxin (TA) system. An RNase.</text>
</comment>
<comment type="caution">
    <text evidence="8">The sequence shown here is derived from an EMBL/GenBank/DDBJ whole genome shotgun (WGS) entry which is preliminary data.</text>
</comment>
<comment type="similarity">
    <text evidence="6">Belongs to the PINc/VapC protein family.</text>
</comment>
<keyword evidence="6" id="KW-0800">Toxin</keyword>
<feature type="binding site" evidence="6">
    <location>
        <position position="91"/>
    </location>
    <ligand>
        <name>Mg(2+)</name>
        <dbReference type="ChEBI" id="CHEBI:18420"/>
    </ligand>
</feature>
<name>A0ABS8PAI4_9PSEU</name>
<keyword evidence="4 6" id="KW-0378">Hydrolase</keyword>
<keyword evidence="2 6" id="KW-0540">Nuclease</keyword>
<dbReference type="CDD" id="cd09874">
    <property type="entry name" value="PIN_MT3492-like"/>
    <property type="match status" value="1"/>
</dbReference>
<dbReference type="EMBL" id="JAJNDB010000002">
    <property type="protein sequence ID" value="MCD2194004.1"/>
    <property type="molecule type" value="Genomic_DNA"/>
</dbReference>
<evidence type="ECO:0000256" key="3">
    <source>
        <dbReference type="ARBA" id="ARBA00022723"/>
    </source>
</evidence>
<dbReference type="Gene3D" id="3.40.50.1010">
    <property type="entry name" value="5'-nuclease"/>
    <property type="match status" value="1"/>
</dbReference>
<evidence type="ECO:0000313" key="9">
    <source>
        <dbReference type="Proteomes" id="UP001199469"/>
    </source>
</evidence>
<keyword evidence="1 6" id="KW-1277">Toxin-antitoxin system</keyword>
<evidence type="ECO:0000256" key="4">
    <source>
        <dbReference type="ARBA" id="ARBA00022801"/>
    </source>
</evidence>
<dbReference type="InterPro" id="IPR002716">
    <property type="entry name" value="PIN_dom"/>
</dbReference>
<dbReference type="Proteomes" id="UP001199469">
    <property type="component" value="Unassembled WGS sequence"/>
</dbReference>
<dbReference type="InterPro" id="IPR022907">
    <property type="entry name" value="VapC_family"/>
</dbReference>
<dbReference type="SUPFAM" id="SSF88723">
    <property type="entry name" value="PIN domain-like"/>
    <property type="match status" value="1"/>
</dbReference>
<proteinExistence type="inferred from homology"/>
<comment type="cofactor">
    <cofactor evidence="6">
        <name>Mg(2+)</name>
        <dbReference type="ChEBI" id="CHEBI:18420"/>
    </cofactor>
</comment>